<organism evidence="2 3">
    <name type="scientific">Pseudogemmobacter humi</name>
    <dbReference type="NCBI Taxonomy" id="2483812"/>
    <lineage>
        <taxon>Bacteria</taxon>
        <taxon>Pseudomonadati</taxon>
        <taxon>Pseudomonadota</taxon>
        <taxon>Alphaproteobacteria</taxon>
        <taxon>Rhodobacterales</taxon>
        <taxon>Paracoccaceae</taxon>
        <taxon>Pseudogemmobacter</taxon>
    </lineage>
</organism>
<evidence type="ECO:0008006" key="4">
    <source>
        <dbReference type="Google" id="ProtNLM"/>
    </source>
</evidence>
<evidence type="ECO:0000313" key="2">
    <source>
        <dbReference type="EMBL" id="VDC33832.1"/>
    </source>
</evidence>
<sequence>MIVRAIRHLCLWLCLLGSPAIAEEIRIDGASLTLPAGWDLSADGATRRLTRSFPEAADERGSGMATIVILGPFNEAGAAFDTNFLTVVRSGLPDLATEDPDTAEQGVTTSGHSIRIDARCCTRRDGVSFAQTLVGIHDDRRQMFLMLVTGGLRGGNREAAEADFSGLVRSLRLNPGEEGFALIPAPGDGGLEGVYTHLSSGLQINVLGGMDFVSESEILVFDRRGRFSTELPTGGRTVSEYCVDDPLPCGFYSVAGNRITLRSVANAYGLLEEEVLPFAPDGDDLLIDGETHFRVPPFPAGTTLNGTWAHLWAASGNGIGSSTSMASQRSLTLQPDGTFSREGWFGATTSSGTGGVTVSGDRPAERGRYRLEDNTLTLEGDDGSIEMLSIFAPDIGSDKLLIIDGLNFLKE</sequence>
<dbReference type="AlphaFoldDB" id="A0A3P5XXC3"/>
<keyword evidence="1" id="KW-0732">Signal</keyword>
<proteinExistence type="predicted"/>
<reference evidence="2 3" key="1">
    <citation type="submission" date="2018-11" db="EMBL/GenBank/DDBJ databases">
        <authorList>
            <person name="Criscuolo A."/>
        </authorList>
    </citation>
    <scope>NUCLEOTIDE SEQUENCE [LARGE SCALE GENOMIC DNA]</scope>
    <source>
        <strain evidence="2">ACIP111625</strain>
    </source>
</reference>
<evidence type="ECO:0000256" key="1">
    <source>
        <dbReference type="SAM" id="SignalP"/>
    </source>
</evidence>
<evidence type="ECO:0000313" key="3">
    <source>
        <dbReference type="Proteomes" id="UP000277498"/>
    </source>
</evidence>
<dbReference type="EMBL" id="UXAW01000134">
    <property type="protein sequence ID" value="VDC33832.1"/>
    <property type="molecule type" value="Genomic_DNA"/>
</dbReference>
<protein>
    <recommendedName>
        <fullName evidence="4">Lipocalin-like domain-containing protein</fullName>
    </recommendedName>
</protein>
<dbReference type="Proteomes" id="UP000277498">
    <property type="component" value="Unassembled WGS sequence"/>
</dbReference>
<name>A0A3P5XXC3_9RHOB</name>
<feature type="chain" id="PRO_5018056223" description="Lipocalin-like domain-containing protein" evidence="1">
    <location>
        <begin position="23"/>
        <end position="411"/>
    </location>
</feature>
<keyword evidence="3" id="KW-1185">Reference proteome</keyword>
<feature type="signal peptide" evidence="1">
    <location>
        <begin position="1"/>
        <end position="22"/>
    </location>
</feature>
<gene>
    <name evidence="2" type="ORF">XINFAN_04061</name>
</gene>
<accession>A0A3P5XXC3</accession>